<feature type="signal peptide" evidence="2">
    <location>
        <begin position="1"/>
        <end position="20"/>
    </location>
</feature>
<sequence length="834" mass="91753">MYKKLGYYIFLGFFSITSNAISSPVSSIKIGNNIIPAAFVSALEQGMSVPVFLQYEGSRSQTKIATANISLSDGKLKLLSLDYLDNSQEANLSKDVLESIEHSQDNFFDTKMEIPISDNAILHLDILSFNLNLNVTKSAFEAKSKVKNDKLGPSSVENISTVINYDFGAYQNYDKKSKNTNNSYLNIDLLAAFAENHFNINTSAYGIGNSNNKFELYRAMYERDHQGFRFAMGLLSTWNLQSIASLTALSSSKIYGITFGNKSSSLINKSSSSLIPIYIFLPSPGEVRIYRGEKLLNIQNFPMGSFELDTSILPYGIYDVTVETVVDGNVVSTKEQTINKSFGGISANLNRLEWEAYGGYVDYVNPHTIINNREKNKKSYNNVTDKTYLIGFSGATTLDLLSGFNFKVSNYAFDKNIVIETGANLSINKYLSLVWQGLLSNGGTNRNIITASAQIPYSIGSVWASKEKTIVKSDLPIYASDNYSYGASISLNSFIDNAGSFTISQSYDRRTKSKSLNYEYGNNLYNGRYGNIGLRLGVQKYHYDDQENTNEKFIALDFSLPLSTWLSTGVSSSNGNIKGNVFVNKMIDDSFITSAGGSMSKLLRDKNNGESNISTLGYASYETKYNSGTLTVNRPDNRRMSGNYTSRGAFAYSDSLFGVSGKSGRAGVIINPNIKGNGAMTAQINGKNHQLTGNNTFIPLSPYADYKIELMNSGESMDSFDIIAGRNKSVILYPGNIAVYTPNVRQLVTVFGRIKSSDGTLLSDASIHNHIGKTKTDKNGEFSMDVDMRFPIISVINTSNQNSICEADLDLSGAKGALWLGDIICEPQSSFAQR</sequence>
<protein>
    <submittedName>
        <fullName evidence="5">CS1-pili formation C-terminal domain-containing protein</fullName>
    </submittedName>
</protein>
<evidence type="ECO:0000259" key="4">
    <source>
        <dbReference type="Pfam" id="PF16967"/>
    </source>
</evidence>
<evidence type="ECO:0000313" key="5">
    <source>
        <dbReference type="EMBL" id="UNH32122.1"/>
    </source>
</evidence>
<feature type="chain" id="PRO_5040114868" evidence="2">
    <location>
        <begin position="21"/>
        <end position="834"/>
    </location>
</feature>
<accession>A0A9Q8Q543</accession>
<dbReference type="EMBL" id="CP093245">
    <property type="protein sequence ID" value="UNH32122.1"/>
    <property type="molecule type" value="Genomic_DNA"/>
</dbReference>
<evidence type="ECO:0000256" key="1">
    <source>
        <dbReference type="ARBA" id="ARBA00022729"/>
    </source>
</evidence>
<evidence type="ECO:0000313" key="6">
    <source>
        <dbReference type="Proteomes" id="UP000829116"/>
    </source>
</evidence>
<proteinExistence type="predicted"/>
<name>A0A9Q8Q543_9GAMM</name>
<dbReference type="Pfam" id="PF16967">
    <property type="entry name" value="TcfC"/>
    <property type="match status" value="1"/>
</dbReference>
<dbReference type="Proteomes" id="UP000829116">
    <property type="component" value="Chromosome"/>
</dbReference>
<evidence type="ECO:0000259" key="3">
    <source>
        <dbReference type="Pfam" id="PF15976"/>
    </source>
</evidence>
<dbReference type="RefSeq" id="WP_241542813.1">
    <property type="nucleotide sequence ID" value="NZ_CAWQWL010000001.1"/>
</dbReference>
<gene>
    <name evidence="5" type="ORF">MNY72_07535</name>
</gene>
<reference evidence="5" key="1">
    <citation type="submission" date="2022-03" db="EMBL/GenBank/DDBJ databases">
        <title>ESBL-producing Moellerella wisconsensis and Escherichia marmotae isolated from wild game meat.</title>
        <authorList>
            <person name="Biggel M."/>
        </authorList>
    </citation>
    <scope>NUCLEOTIDE SEQUENCE</scope>
    <source>
        <strain evidence="5">W51</strain>
    </source>
</reference>
<keyword evidence="1 2" id="KW-0732">Signal</keyword>
<evidence type="ECO:0000256" key="2">
    <source>
        <dbReference type="SAM" id="SignalP"/>
    </source>
</evidence>
<dbReference type="AlphaFoldDB" id="A0A9Q8Q543"/>
<dbReference type="Pfam" id="PF15976">
    <property type="entry name" value="CooC_C"/>
    <property type="match status" value="1"/>
</dbReference>
<feature type="domain" description="Pilus assembly protein E-set like" evidence="4">
    <location>
        <begin position="275"/>
        <end position="340"/>
    </location>
</feature>
<organism evidence="5 6">
    <name type="scientific">Moellerella wisconsensis</name>
    <dbReference type="NCBI Taxonomy" id="158849"/>
    <lineage>
        <taxon>Bacteria</taxon>
        <taxon>Pseudomonadati</taxon>
        <taxon>Pseudomonadota</taxon>
        <taxon>Gammaproteobacteria</taxon>
        <taxon>Enterobacterales</taxon>
        <taxon>Morganellaceae</taxon>
        <taxon>Moellerella</taxon>
    </lineage>
</organism>
<dbReference type="InterPro" id="IPR031917">
    <property type="entry name" value="Pilus_assem_C"/>
</dbReference>
<dbReference type="InterPro" id="IPR032636">
    <property type="entry name" value="Pilus_assem_E-set-like_dom"/>
</dbReference>
<feature type="domain" description="Pilus assembly protein C-terminal" evidence="3">
    <location>
        <begin position="732"/>
        <end position="825"/>
    </location>
</feature>